<keyword evidence="4" id="KW-0106">Calcium</keyword>
<evidence type="ECO:0000256" key="2">
    <source>
        <dbReference type="ARBA" id="ARBA00022525"/>
    </source>
</evidence>
<feature type="region of interest" description="Disordered" evidence="5">
    <location>
        <begin position="537"/>
        <end position="573"/>
    </location>
</feature>
<comment type="subcellular location">
    <subcellularLocation>
        <location evidence="1">Secreted</location>
    </subcellularLocation>
</comment>
<feature type="region of interest" description="Disordered" evidence="5">
    <location>
        <begin position="293"/>
        <end position="446"/>
    </location>
</feature>
<dbReference type="Gene3D" id="2.60.40.3440">
    <property type="match status" value="1"/>
</dbReference>
<evidence type="ECO:0000259" key="7">
    <source>
        <dbReference type="Pfam" id="PF18203"/>
    </source>
</evidence>
<dbReference type="SUPFAM" id="SSF103647">
    <property type="entry name" value="TSP type-3 repeat"/>
    <property type="match status" value="1"/>
</dbReference>
<dbReference type="AlphaFoldDB" id="A0A1T4VTD0"/>
<organism evidence="8 9">
    <name type="scientific">Thiothrix eikelboomii</name>
    <dbReference type="NCBI Taxonomy" id="92487"/>
    <lineage>
        <taxon>Bacteria</taxon>
        <taxon>Pseudomonadati</taxon>
        <taxon>Pseudomonadota</taxon>
        <taxon>Gammaproteobacteria</taxon>
        <taxon>Thiotrichales</taxon>
        <taxon>Thiotrichaceae</taxon>
        <taxon>Thiothrix</taxon>
    </lineage>
</organism>
<dbReference type="Pfam" id="PF18884">
    <property type="entry name" value="TSP3_bac"/>
    <property type="match status" value="3"/>
</dbReference>
<evidence type="ECO:0000256" key="3">
    <source>
        <dbReference type="ARBA" id="ARBA00022729"/>
    </source>
</evidence>
<feature type="region of interest" description="Disordered" evidence="5">
    <location>
        <begin position="619"/>
        <end position="652"/>
    </location>
</feature>
<dbReference type="Pfam" id="PF17963">
    <property type="entry name" value="Big_9"/>
    <property type="match status" value="2"/>
</dbReference>
<name>A0A1T4VTD0_9GAMM</name>
<dbReference type="RefSeq" id="WP_078920733.1">
    <property type="nucleotide sequence ID" value="NZ_FUYB01000001.1"/>
</dbReference>
<keyword evidence="9" id="KW-1185">Reference proteome</keyword>
<feature type="compositionally biased region" description="Acidic residues" evidence="5">
    <location>
        <begin position="619"/>
        <end position="634"/>
    </location>
</feature>
<evidence type="ECO:0000313" key="8">
    <source>
        <dbReference type="EMBL" id="SKA68216.1"/>
    </source>
</evidence>
<dbReference type="InterPro" id="IPR028974">
    <property type="entry name" value="TSP_type-3_rpt"/>
</dbReference>
<feature type="chain" id="PRO_5012120315" evidence="6">
    <location>
        <begin position="27"/>
        <end position="708"/>
    </location>
</feature>
<feature type="compositionally biased region" description="Basic and acidic residues" evidence="5">
    <location>
        <begin position="558"/>
        <end position="573"/>
    </location>
</feature>
<dbReference type="Proteomes" id="UP000190460">
    <property type="component" value="Unassembled WGS sequence"/>
</dbReference>
<feature type="compositionally biased region" description="Polar residues" evidence="5">
    <location>
        <begin position="411"/>
        <end position="420"/>
    </location>
</feature>
<dbReference type="OrthoDB" id="5619339at2"/>
<sequence>MKKSLKQAVLRGITLVLTAQAGYALAAPTEGVEYSIRWDGTSGLYRVYIRPVATPAAPDIPISAQVTIRVPHTELPNQFTIPTTGITAAHSEWAWPVTSKAYAPPESSSFDYFSFTASIPNSTSRDVGWQAGVEQEVFSFKNTGKCLGAISIINNETDPIIGGVSNLNAGNEFSHNSWAGDNDYLGNYGSPAEADCTASASANTAPNAVTDTISVVSGSSITVEALANDTDANNDTLTLQHVTDGDFGKVVIKNGKPVYTADAAYVGSDSFSYFVSDAKGGVTEGTVNVTVTSGSSATDTDGDGLSDTQEQTLGTNPALADTDGDGVPDKVEVGADLTKPVDTDADGKINALDTDDDGDGIPTKGEDQNLDADKNPATQATDTDGDGKPNYLDADDDGDGKLTKDEDNNTDGDGNPQTNPRDTDGDGVPDPIDASDSPTTSTNAVPKAVADSASVVAGGSVTIDALANDTDADGDTLSIDSVMEPTHGSVSLVSNKLIYTADSSYVGMDNFTYVVSDGKGGKNTAIISITITAQASGGDTDGDGLTDAQEQTLGTDPSKADTDGDSVPDAKEVGSELAKPIDTDGDGKINAVDKDDDNDGIFSLYENYKAAGVLNTDTDADGIPDYLDGDDDGDGVPTPQEGADANKDGNPSDAVDVDKNGLPDYLDKNFINTVVSTQVSVPTLSQWAQLVLTMLLGFLAFRRFSKKQ</sequence>
<proteinExistence type="predicted"/>
<dbReference type="Pfam" id="PF18203">
    <property type="entry name" value="IPTL-CTERM"/>
    <property type="match status" value="1"/>
</dbReference>
<reference evidence="8 9" key="1">
    <citation type="submission" date="2017-02" db="EMBL/GenBank/DDBJ databases">
        <authorList>
            <person name="Peterson S.W."/>
        </authorList>
    </citation>
    <scope>NUCLEOTIDE SEQUENCE [LARGE SCALE GENOMIC DNA]</scope>
    <source>
        <strain evidence="8 9">ATCC 49788</strain>
    </source>
</reference>
<dbReference type="STRING" id="92487.SAMN02745130_00228"/>
<dbReference type="Gene3D" id="2.60.40.2810">
    <property type="match status" value="1"/>
</dbReference>
<evidence type="ECO:0000256" key="1">
    <source>
        <dbReference type="ARBA" id="ARBA00004613"/>
    </source>
</evidence>
<protein>
    <submittedName>
        <fullName evidence="8">IPTL-CTERM protein sorting domain-containing protein</fullName>
    </submittedName>
</protein>
<dbReference type="InterPro" id="IPR059100">
    <property type="entry name" value="TSP3_bac"/>
</dbReference>
<keyword evidence="3 6" id="KW-0732">Signal</keyword>
<dbReference type="GO" id="GO:0005509">
    <property type="term" value="F:calcium ion binding"/>
    <property type="evidence" value="ECO:0007669"/>
    <property type="project" value="InterPro"/>
</dbReference>
<keyword evidence="2" id="KW-0964">Secreted</keyword>
<feature type="compositionally biased region" description="Polar residues" evidence="5">
    <location>
        <begin position="306"/>
        <end position="315"/>
    </location>
</feature>
<feature type="compositionally biased region" description="Basic and acidic residues" evidence="5">
    <location>
        <begin position="364"/>
        <end position="374"/>
    </location>
</feature>
<dbReference type="PANTHER" id="PTHR10199:SF119">
    <property type="entry name" value="RE20510P"/>
    <property type="match status" value="1"/>
</dbReference>
<evidence type="ECO:0000256" key="4">
    <source>
        <dbReference type="ARBA" id="ARBA00022837"/>
    </source>
</evidence>
<dbReference type="InterPro" id="IPR026442">
    <property type="entry name" value="IPTL_CTERM"/>
</dbReference>
<feature type="signal peptide" evidence="6">
    <location>
        <begin position="1"/>
        <end position="26"/>
    </location>
</feature>
<gene>
    <name evidence="8" type="ORF">SAMN02745130_00228</name>
</gene>
<dbReference type="EMBL" id="FUYB01000001">
    <property type="protein sequence ID" value="SKA68216.1"/>
    <property type="molecule type" value="Genomic_DNA"/>
</dbReference>
<feature type="domain" description="IPTL-CTERM protein sorting" evidence="7">
    <location>
        <begin position="680"/>
        <end position="703"/>
    </location>
</feature>
<evidence type="ECO:0000313" key="9">
    <source>
        <dbReference type="Proteomes" id="UP000190460"/>
    </source>
</evidence>
<dbReference type="NCBIfam" id="TIGR04174">
    <property type="entry name" value="IPTL_CTERM"/>
    <property type="match status" value="1"/>
</dbReference>
<accession>A0A1T4VTD0</accession>
<feature type="compositionally biased region" description="Basic and acidic residues" evidence="5">
    <location>
        <begin position="327"/>
        <end position="347"/>
    </location>
</feature>
<evidence type="ECO:0000256" key="6">
    <source>
        <dbReference type="SAM" id="SignalP"/>
    </source>
</evidence>
<feature type="compositionally biased region" description="Low complexity" evidence="5">
    <location>
        <begin position="537"/>
        <end position="547"/>
    </location>
</feature>
<evidence type="ECO:0000256" key="5">
    <source>
        <dbReference type="SAM" id="MobiDB-lite"/>
    </source>
</evidence>
<dbReference type="Gene3D" id="4.10.1080.10">
    <property type="entry name" value="TSP type-3 repeat"/>
    <property type="match status" value="1"/>
</dbReference>
<dbReference type="PANTHER" id="PTHR10199">
    <property type="entry name" value="THROMBOSPONDIN"/>
    <property type="match status" value="1"/>
</dbReference>